<dbReference type="PANTHER" id="PTHR25465">
    <property type="entry name" value="B-BOX DOMAIN CONTAINING"/>
    <property type="match status" value="1"/>
</dbReference>
<dbReference type="Gene3D" id="3.30.160.60">
    <property type="entry name" value="Classic Zinc Finger"/>
    <property type="match status" value="1"/>
</dbReference>
<dbReference type="CDD" id="cd19769">
    <property type="entry name" value="Bbox2_TRIM16-like"/>
    <property type="match status" value="1"/>
</dbReference>
<protein>
    <recommendedName>
        <fullName evidence="10">RING-type domain-containing protein</fullName>
    </recommendedName>
</protein>
<dbReference type="PROSITE" id="PS50119">
    <property type="entry name" value="ZF_BBOX"/>
    <property type="match status" value="1"/>
</dbReference>
<evidence type="ECO:0000256" key="5">
    <source>
        <dbReference type="SAM" id="Coils"/>
    </source>
</evidence>
<feature type="coiled-coil region" evidence="5">
    <location>
        <begin position="143"/>
        <end position="181"/>
    </location>
</feature>
<dbReference type="Pfam" id="PF25600">
    <property type="entry name" value="TRIM_CC"/>
    <property type="match status" value="1"/>
</dbReference>
<evidence type="ECO:0008006" key="10">
    <source>
        <dbReference type="Google" id="ProtNLM"/>
    </source>
</evidence>
<evidence type="ECO:0000313" key="9">
    <source>
        <dbReference type="Proteomes" id="UP000265020"/>
    </source>
</evidence>
<dbReference type="SMART" id="SM00336">
    <property type="entry name" value="BBOX"/>
    <property type="match status" value="1"/>
</dbReference>
<dbReference type="Proteomes" id="UP000265020">
    <property type="component" value="Unassembled WGS sequence"/>
</dbReference>
<dbReference type="Ensembl" id="ENSCVAT00000002495.1">
    <property type="protein sequence ID" value="ENSCVAP00000025107.1"/>
    <property type="gene ID" value="ENSCVAG00000009673.1"/>
</dbReference>
<dbReference type="GO" id="GO:0008270">
    <property type="term" value="F:zinc ion binding"/>
    <property type="evidence" value="ECO:0007669"/>
    <property type="project" value="UniProtKB-KW"/>
</dbReference>
<evidence type="ECO:0000256" key="2">
    <source>
        <dbReference type="ARBA" id="ARBA00022771"/>
    </source>
</evidence>
<dbReference type="SUPFAM" id="SSF57850">
    <property type="entry name" value="RING/U-box"/>
    <property type="match status" value="1"/>
</dbReference>
<keyword evidence="3" id="KW-0862">Zinc</keyword>
<dbReference type="InterPro" id="IPR000315">
    <property type="entry name" value="Znf_B-box"/>
</dbReference>
<dbReference type="SMART" id="SM00184">
    <property type="entry name" value="RING"/>
    <property type="match status" value="1"/>
</dbReference>
<evidence type="ECO:0000256" key="1">
    <source>
        <dbReference type="ARBA" id="ARBA00022723"/>
    </source>
</evidence>
<dbReference type="PROSITE" id="PS00518">
    <property type="entry name" value="ZF_RING_1"/>
    <property type="match status" value="1"/>
</dbReference>
<dbReference type="PROSITE" id="PS50089">
    <property type="entry name" value="ZF_RING_2"/>
    <property type="match status" value="1"/>
</dbReference>
<evidence type="ECO:0000256" key="4">
    <source>
        <dbReference type="PROSITE-ProRule" id="PRU00024"/>
    </source>
</evidence>
<evidence type="ECO:0000313" key="8">
    <source>
        <dbReference type="Ensembl" id="ENSCVAP00000025107.1"/>
    </source>
</evidence>
<reference evidence="8" key="2">
    <citation type="submission" date="2025-09" db="UniProtKB">
        <authorList>
            <consortium name="Ensembl"/>
        </authorList>
    </citation>
    <scope>IDENTIFICATION</scope>
</reference>
<dbReference type="InterPro" id="IPR001841">
    <property type="entry name" value="Znf_RING"/>
</dbReference>
<dbReference type="Pfam" id="PF15227">
    <property type="entry name" value="zf-C3HC4_4"/>
    <property type="match status" value="1"/>
</dbReference>
<dbReference type="Gene3D" id="3.30.40.10">
    <property type="entry name" value="Zinc/RING finger domain, C3HC4 (zinc finger)"/>
    <property type="match status" value="1"/>
</dbReference>
<evidence type="ECO:0000259" key="6">
    <source>
        <dbReference type="PROSITE" id="PS50089"/>
    </source>
</evidence>
<dbReference type="OMA" id="MCETHHE"/>
<sequence>VAPSPTGSLLPSVGGPAPELTLVCAICLNLLKDPVTIPCEHSYCRTCIQDLWNRDQRGIYSCPRCKKEFISTPVVEKSGTLTPLGEDLINTELQASPTNNKNNCSCQHEMKKIFCRTDQQCICYLCLSGQHKDHETVPITTERTEKQRKLRESQQQLKQRIKEQDKEVKLLQQEVETINVSADRAVEDNEKIISGIIHLLRRRRYDVTQQIRSQQETEVSRIKELQKKLEQEITELKRKYAKLQQYSNTEDHAQFLQNYPSLSALSGSMLGPKLFLLYINDLCHSSAKCMFTLFEDDAYSAQGKIYSS</sequence>
<name>A0A3Q2DZ50_CYPVA</name>
<feature type="domain" description="RING-type" evidence="6">
    <location>
        <begin position="24"/>
        <end position="66"/>
    </location>
</feature>
<dbReference type="InterPro" id="IPR017907">
    <property type="entry name" value="Znf_RING_CS"/>
</dbReference>
<evidence type="ECO:0000259" key="7">
    <source>
        <dbReference type="PROSITE" id="PS50119"/>
    </source>
</evidence>
<feature type="domain" description="B box-type" evidence="7">
    <location>
        <begin position="99"/>
        <end position="139"/>
    </location>
</feature>
<keyword evidence="1" id="KW-0479">Metal-binding</keyword>
<dbReference type="SUPFAM" id="SSF57845">
    <property type="entry name" value="B-box zinc-binding domain"/>
    <property type="match status" value="1"/>
</dbReference>
<dbReference type="PANTHER" id="PTHR25465:SF5">
    <property type="entry name" value="E3 UBIQUITIN_ISG15 LIGASE TRIM25-RELATED"/>
    <property type="match status" value="1"/>
</dbReference>
<dbReference type="InterPro" id="IPR058030">
    <property type="entry name" value="TRIM8/14/16/25/29/45/65_CC"/>
</dbReference>
<keyword evidence="2 4" id="KW-0863">Zinc-finger</keyword>
<dbReference type="Pfam" id="PF00643">
    <property type="entry name" value="zf-B_box"/>
    <property type="match status" value="1"/>
</dbReference>
<evidence type="ECO:0000256" key="3">
    <source>
        <dbReference type="ARBA" id="ARBA00022833"/>
    </source>
</evidence>
<dbReference type="InterPro" id="IPR013083">
    <property type="entry name" value="Znf_RING/FYVE/PHD"/>
</dbReference>
<keyword evidence="5" id="KW-0175">Coiled coil</keyword>
<dbReference type="InterPro" id="IPR051051">
    <property type="entry name" value="E3_ubiq-ligase_TRIM/RNF"/>
</dbReference>
<keyword evidence="9" id="KW-1185">Reference proteome</keyword>
<dbReference type="AlphaFoldDB" id="A0A3Q2DZ50"/>
<feature type="coiled-coil region" evidence="5">
    <location>
        <begin position="212"/>
        <end position="246"/>
    </location>
</feature>
<organism evidence="8 9">
    <name type="scientific">Cyprinodon variegatus</name>
    <name type="common">Sheepshead minnow</name>
    <dbReference type="NCBI Taxonomy" id="28743"/>
    <lineage>
        <taxon>Eukaryota</taxon>
        <taxon>Metazoa</taxon>
        <taxon>Chordata</taxon>
        <taxon>Craniata</taxon>
        <taxon>Vertebrata</taxon>
        <taxon>Euteleostomi</taxon>
        <taxon>Actinopterygii</taxon>
        <taxon>Neopterygii</taxon>
        <taxon>Teleostei</taxon>
        <taxon>Neoteleostei</taxon>
        <taxon>Acanthomorphata</taxon>
        <taxon>Ovalentaria</taxon>
        <taxon>Atherinomorphae</taxon>
        <taxon>Cyprinodontiformes</taxon>
        <taxon>Cyprinodontidae</taxon>
        <taxon>Cyprinodon</taxon>
    </lineage>
</organism>
<dbReference type="GeneTree" id="ENSGT00940000154395"/>
<reference evidence="8" key="1">
    <citation type="submission" date="2025-08" db="UniProtKB">
        <authorList>
            <consortium name="Ensembl"/>
        </authorList>
    </citation>
    <scope>IDENTIFICATION</scope>
</reference>
<accession>A0A3Q2DZ50</accession>
<proteinExistence type="predicted"/>